<dbReference type="PROSITE" id="PS50011">
    <property type="entry name" value="PROTEIN_KINASE_DOM"/>
    <property type="match status" value="1"/>
</dbReference>
<dbReference type="GO" id="GO:0005524">
    <property type="term" value="F:ATP binding"/>
    <property type="evidence" value="ECO:0007669"/>
    <property type="project" value="InterPro"/>
</dbReference>
<dbReference type="AlphaFoldDB" id="A0AAN6F054"/>
<dbReference type="PANTHER" id="PTHR44167:SF24">
    <property type="entry name" value="SERINE_THREONINE-PROTEIN KINASE CHK2"/>
    <property type="match status" value="1"/>
</dbReference>
<comment type="caution">
    <text evidence="2">The sequence shown here is derived from an EMBL/GenBank/DDBJ whole genome shotgun (WGS) entry which is preliminary data.</text>
</comment>
<reference evidence="2" key="1">
    <citation type="submission" date="2023-01" db="EMBL/GenBank/DDBJ databases">
        <title>Exophiala dermititidis isolated from Cystic Fibrosis Patient.</title>
        <authorList>
            <person name="Kurbessoian T."/>
            <person name="Crocker A."/>
            <person name="Murante D."/>
            <person name="Hogan D.A."/>
            <person name="Stajich J.E."/>
        </authorList>
    </citation>
    <scope>NUCLEOTIDE SEQUENCE</scope>
    <source>
        <strain evidence="2">Ex8</strain>
    </source>
</reference>
<sequence>MIFSEFVKLDGARVTEKVIGVGGTGLVIQRGQYAVKIPRLSRDFDVNGVVLLDESLPPSEGDYDIGAMLVSSLEREKNIYRRLGSHSGIVRCSNLSSSTDSSIQLDFMKNGDLKNYLLHLEARPAREVQLFWFTQMARTLAHIHHRRVIVADIRLQNFLLDDQLAIKFVDFGESTLMPLDWDLNGPDEDGYSIQTDLEQLGSVMYEVVTGQSGKLDVMLGTAGAGQSASEPRQGSRPSTGNIWLGCIIDKCWSHGFSLADDLAAGLERQLICKT</sequence>
<organism evidence="2 3">
    <name type="scientific">Exophiala dermatitidis</name>
    <name type="common">Black yeast-like fungus</name>
    <name type="synonym">Wangiella dermatitidis</name>
    <dbReference type="NCBI Taxonomy" id="5970"/>
    <lineage>
        <taxon>Eukaryota</taxon>
        <taxon>Fungi</taxon>
        <taxon>Dikarya</taxon>
        <taxon>Ascomycota</taxon>
        <taxon>Pezizomycotina</taxon>
        <taxon>Eurotiomycetes</taxon>
        <taxon>Chaetothyriomycetidae</taxon>
        <taxon>Chaetothyriales</taxon>
        <taxon>Herpotrichiellaceae</taxon>
        <taxon>Exophiala</taxon>
    </lineage>
</organism>
<evidence type="ECO:0000313" key="3">
    <source>
        <dbReference type="Proteomes" id="UP001161757"/>
    </source>
</evidence>
<dbReference type="SUPFAM" id="SSF56112">
    <property type="entry name" value="Protein kinase-like (PK-like)"/>
    <property type="match status" value="1"/>
</dbReference>
<evidence type="ECO:0000313" key="2">
    <source>
        <dbReference type="EMBL" id="KAJ8994458.1"/>
    </source>
</evidence>
<gene>
    <name evidence="2" type="ORF">HRR80_001172</name>
</gene>
<dbReference type="EMBL" id="JAJGCB010000002">
    <property type="protein sequence ID" value="KAJ8994458.1"/>
    <property type="molecule type" value="Genomic_DNA"/>
</dbReference>
<dbReference type="Gene3D" id="1.10.510.10">
    <property type="entry name" value="Transferase(Phosphotransferase) domain 1"/>
    <property type="match status" value="1"/>
</dbReference>
<feature type="domain" description="Protein kinase" evidence="1">
    <location>
        <begin position="13"/>
        <end position="274"/>
    </location>
</feature>
<dbReference type="Gene3D" id="3.30.200.20">
    <property type="entry name" value="Phosphorylase Kinase, domain 1"/>
    <property type="match status" value="1"/>
</dbReference>
<dbReference type="InterPro" id="IPR000719">
    <property type="entry name" value="Prot_kinase_dom"/>
</dbReference>
<dbReference type="Pfam" id="PF00069">
    <property type="entry name" value="Pkinase"/>
    <property type="match status" value="1"/>
</dbReference>
<dbReference type="GO" id="GO:0004672">
    <property type="term" value="F:protein kinase activity"/>
    <property type="evidence" value="ECO:0007669"/>
    <property type="project" value="InterPro"/>
</dbReference>
<protein>
    <recommendedName>
        <fullName evidence="1">Protein kinase domain-containing protein</fullName>
    </recommendedName>
</protein>
<dbReference type="PANTHER" id="PTHR44167">
    <property type="entry name" value="OVARIAN-SPECIFIC SERINE/THREONINE-PROTEIN KINASE LOK-RELATED"/>
    <property type="match status" value="1"/>
</dbReference>
<dbReference type="Proteomes" id="UP001161757">
    <property type="component" value="Unassembled WGS sequence"/>
</dbReference>
<evidence type="ECO:0000259" key="1">
    <source>
        <dbReference type="PROSITE" id="PS50011"/>
    </source>
</evidence>
<accession>A0AAN6F054</accession>
<name>A0AAN6F054_EXODE</name>
<dbReference type="InterPro" id="IPR011009">
    <property type="entry name" value="Kinase-like_dom_sf"/>
</dbReference>
<proteinExistence type="predicted"/>